<accession>A0ABR3EIK6</accession>
<feature type="compositionally biased region" description="Polar residues" evidence="1">
    <location>
        <begin position="1"/>
        <end position="11"/>
    </location>
</feature>
<reference evidence="2 3" key="1">
    <citation type="submission" date="2024-02" db="EMBL/GenBank/DDBJ databases">
        <title>A draft genome for the cacao thread blight pathogen Marasmius crinis-equi.</title>
        <authorList>
            <person name="Cohen S.P."/>
            <person name="Baruah I.K."/>
            <person name="Amoako-Attah I."/>
            <person name="Bukari Y."/>
            <person name="Meinhardt L.W."/>
            <person name="Bailey B.A."/>
        </authorList>
    </citation>
    <scope>NUCLEOTIDE SEQUENCE [LARGE SCALE GENOMIC DNA]</scope>
    <source>
        <strain evidence="2 3">GH-76</strain>
    </source>
</reference>
<feature type="region of interest" description="Disordered" evidence="1">
    <location>
        <begin position="79"/>
        <end position="113"/>
    </location>
</feature>
<feature type="compositionally biased region" description="Basic and acidic residues" evidence="1">
    <location>
        <begin position="79"/>
        <end position="91"/>
    </location>
</feature>
<dbReference type="EMBL" id="JBAHYK010004767">
    <property type="protein sequence ID" value="KAL0562690.1"/>
    <property type="molecule type" value="Genomic_DNA"/>
</dbReference>
<gene>
    <name evidence="2" type="ORF">V5O48_019391</name>
</gene>
<name>A0ABR3EIK6_9AGAR</name>
<keyword evidence="3" id="KW-1185">Reference proteome</keyword>
<dbReference type="Proteomes" id="UP001465976">
    <property type="component" value="Unassembled WGS sequence"/>
</dbReference>
<sequence>MSSNAVNSTLETRALPAKNNSLSNPNREHKAHTPAQLVDFMRAAPLGTKATKDFAIRGRILSVKPTCEDIKERLLSTKRAQSEAEMKKDYLKATGVKSRNTESKNKDAKNDNE</sequence>
<organism evidence="2 3">
    <name type="scientific">Marasmius crinis-equi</name>
    <dbReference type="NCBI Taxonomy" id="585013"/>
    <lineage>
        <taxon>Eukaryota</taxon>
        <taxon>Fungi</taxon>
        <taxon>Dikarya</taxon>
        <taxon>Basidiomycota</taxon>
        <taxon>Agaricomycotina</taxon>
        <taxon>Agaricomycetes</taxon>
        <taxon>Agaricomycetidae</taxon>
        <taxon>Agaricales</taxon>
        <taxon>Marasmiineae</taxon>
        <taxon>Marasmiaceae</taxon>
        <taxon>Marasmius</taxon>
    </lineage>
</organism>
<protein>
    <submittedName>
        <fullName evidence="2">Uncharacterized protein</fullName>
    </submittedName>
</protein>
<evidence type="ECO:0000256" key="1">
    <source>
        <dbReference type="SAM" id="MobiDB-lite"/>
    </source>
</evidence>
<feature type="compositionally biased region" description="Basic and acidic residues" evidence="1">
    <location>
        <begin position="99"/>
        <end position="113"/>
    </location>
</feature>
<evidence type="ECO:0000313" key="3">
    <source>
        <dbReference type="Proteomes" id="UP001465976"/>
    </source>
</evidence>
<feature type="region of interest" description="Disordered" evidence="1">
    <location>
        <begin position="1"/>
        <end position="31"/>
    </location>
</feature>
<proteinExistence type="predicted"/>
<comment type="caution">
    <text evidence="2">The sequence shown here is derived from an EMBL/GenBank/DDBJ whole genome shotgun (WGS) entry which is preliminary data.</text>
</comment>
<feature type="non-terminal residue" evidence="2">
    <location>
        <position position="113"/>
    </location>
</feature>
<evidence type="ECO:0000313" key="2">
    <source>
        <dbReference type="EMBL" id="KAL0562690.1"/>
    </source>
</evidence>